<feature type="transmembrane region" description="Helical" evidence="8">
    <location>
        <begin position="568"/>
        <end position="585"/>
    </location>
</feature>
<keyword evidence="6 8" id="KW-0472">Membrane</keyword>
<comment type="subcellular location">
    <subcellularLocation>
        <location evidence="1">Membrane</location>
        <topology evidence="1">Multi-pass membrane protein</topology>
    </subcellularLocation>
</comment>
<keyword evidence="5" id="KW-0406">Ion transport</keyword>
<feature type="transmembrane region" description="Helical" evidence="8">
    <location>
        <begin position="369"/>
        <end position="389"/>
    </location>
</feature>
<keyword evidence="10" id="KW-1185">Reference proteome</keyword>
<dbReference type="InterPro" id="IPR003445">
    <property type="entry name" value="Cat_transpt"/>
</dbReference>
<reference evidence="9 10" key="1">
    <citation type="submission" date="2024-04" db="EMBL/GenBank/DDBJ databases">
        <title>Symmetric and asymmetric DNA N6-adenine methylation regulates different biological responses in Mucorales.</title>
        <authorList>
            <consortium name="Lawrence Berkeley National Laboratory"/>
            <person name="Lax C."/>
            <person name="Mondo S.J."/>
            <person name="Osorio-Concepcion M."/>
            <person name="Muszewska A."/>
            <person name="Corrochano-Luque M."/>
            <person name="Gutierrez G."/>
            <person name="Riley R."/>
            <person name="Lipzen A."/>
            <person name="Guo J."/>
            <person name="Hundley H."/>
            <person name="Amirebrahimi M."/>
            <person name="Ng V."/>
            <person name="Lorenzo-Gutierrez D."/>
            <person name="Binder U."/>
            <person name="Yang J."/>
            <person name="Song Y."/>
            <person name="Canovas D."/>
            <person name="Navarro E."/>
            <person name="Freitag M."/>
            <person name="Gabaldon T."/>
            <person name="Grigoriev I.V."/>
            <person name="Corrochano L.M."/>
            <person name="Nicolas F.E."/>
            <person name="Garre V."/>
        </authorList>
    </citation>
    <scope>NUCLEOTIDE SEQUENCE [LARGE SCALE GENOMIC DNA]</scope>
    <source>
        <strain evidence="9 10">L51</strain>
    </source>
</reference>
<feature type="compositionally biased region" description="Polar residues" evidence="7">
    <location>
        <begin position="237"/>
        <end position="252"/>
    </location>
</feature>
<feature type="transmembrane region" description="Helical" evidence="8">
    <location>
        <begin position="21"/>
        <end position="43"/>
    </location>
</feature>
<feature type="region of interest" description="Disordered" evidence="7">
    <location>
        <begin position="748"/>
        <end position="780"/>
    </location>
</feature>
<dbReference type="PANTHER" id="PTHR31064">
    <property type="entry name" value="POTASSIUM TRANSPORT PROTEIN DDB_G0292412-RELATED"/>
    <property type="match status" value="1"/>
</dbReference>
<feature type="transmembrane region" description="Helical" evidence="8">
    <location>
        <begin position="409"/>
        <end position="428"/>
    </location>
</feature>
<feature type="compositionally biased region" description="Polar residues" evidence="7">
    <location>
        <begin position="135"/>
        <end position="145"/>
    </location>
</feature>
<dbReference type="Proteomes" id="UP001448207">
    <property type="component" value="Unassembled WGS sequence"/>
</dbReference>
<evidence type="ECO:0000256" key="6">
    <source>
        <dbReference type="ARBA" id="ARBA00023136"/>
    </source>
</evidence>
<keyword evidence="2" id="KW-0813">Transport</keyword>
<feature type="transmembrane region" description="Helical" evidence="8">
    <location>
        <begin position="440"/>
        <end position="464"/>
    </location>
</feature>
<dbReference type="EMBL" id="JBCLYO010000006">
    <property type="protein sequence ID" value="KAL0087740.1"/>
    <property type="molecule type" value="Genomic_DNA"/>
</dbReference>
<name>A0ABR3B2K8_PHYBL</name>
<evidence type="ECO:0000256" key="3">
    <source>
        <dbReference type="ARBA" id="ARBA00022692"/>
    </source>
</evidence>
<evidence type="ECO:0000256" key="8">
    <source>
        <dbReference type="SAM" id="Phobius"/>
    </source>
</evidence>
<feature type="transmembrane region" description="Helical" evidence="8">
    <location>
        <begin position="81"/>
        <end position="102"/>
    </location>
</feature>
<dbReference type="Pfam" id="PF02386">
    <property type="entry name" value="TrkH"/>
    <property type="match status" value="1"/>
</dbReference>
<comment type="caution">
    <text evidence="9">The sequence shown here is derived from an EMBL/GenBank/DDBJ whole genome shotgun (WGS) entry which is preliminary data.</text>
</comment>
<organism evidence="9 10">
    <name type="scientific">Phycomyces blakesleeanus</name>
    <dbReference type="NCBI Taxonomy" id="4837"/>
    <lineage>
        <taxon>Eukaryota</taxon>
        <taxon>Fungi</taxon>
        <taxon>Fungi incertae sedis</taxon>
        <taxon>Mucoromycota</taxon>
        <taxon>Mucoromycotina</taxon>
        <taxon>Mucoromycetes</taxon>
        <taxon>Mucorales</taxon>
        <taxon>Phycomycetaceae</taxon>
        <taxon>Phycomyces</taxon>
    </lineage>
</organism>
<keyword evidence="4 8" id="KW-1133">Transmembrane helix</keyword>
<accession>A0ABR3B2K8</accession>
<evidence type="ECO:0000256" key="5">
    <source>
        <dbReference type="ARBA" id="ARBA00023065"/>
    </source>
</evidence>
<dbReference type="PANTHER" id="PTHR31064:SF30">
    <property type="entry name" value="HIGH-AFFINITY POTASSIUM TRANSPORT PROTEIN-RELATED"/>
    <property type="match status" value="1"/>
</dbReference>
<evidence type="ECO:0000256" key="4">
    <source>
        <dbReference type="ARBA" id="ARBA00022989"/>
    </source>
</evidence>
<proteinExistence type="predicted"/>
<evidence type="ECO:0000256" key="1">
    <source>
        <dbReference type="ARBA" id="ARBA00004141"/>
    </source>
</evidence>
<evidence type="ECO:0000313" key="9">
    <source>
        <dbReference type="EMBL" id="KAL0087740.1"/>
    </source>
</evidence>
<gene>
    <name evidence="9" type="ORF">J3Q64DRAFT_1734197</name>
</gene>
<evidence type="ECO:0000313" key="10">
    <source>
        <dbReference type="Proteomes" id="UP001448207"/>
    </source>
</evidence>
<feature type="transmembrane region" description="Helical" evidence="8">
    <location>
        <begin position="503"/>
        <end position="527"/>
    </location>
</feature>
<evidence type="ECO:0000256" key="2">
    <source>
        <dbReference type="ARBA" id="ARBA00022448"/>
    </source>
</evidence>
<feature type="region of interest" description="Disordered" evidence="7">
    <location>
        <begin position="218"/>
        <end position="264"/>
    </location>
</feature>
<sequence>MSRMFVDVREKLHQFWDTRMHFLELHYTYIALIIFVSSAFYYFEPGTSWAYIDVLFTTTTACTNTGLNVVPMSSMGTYKSLLMFFNSFIGSHIFISIVVVHVRKYYFSKRFEDTLIFNKARRLREEHRRQMALDRQSSPDESATTRNRRMSFASTRSTPVAGSKGIRGLFHSRRLSLDTEANPPNDIYKLIHEYVEKHQNENDDTPISIESPQAIYPTQTDTVSQLSEPRHPYDPTPQLSADSHNCSEHSPSPTMPEDDTQHSDHLRRVTSVEDATEITEPQTVSGPQGIAFADNIIRQRENARMLLKKMADETYTVHDSNSETDNQDADHYDDIMRQPIDKSQLTREQRYTLGGVEYRALDMLSKLVPIYYIGIIAFFAFLYRIEAAASSYTTAVLQTSNTNGPVNPWFYSFFLSISAFNNLGLSLLDDSMSPFRNSPAPLIFAIILILVGNTAYAIILRFIIWCLYKLTPESRSLRRETFRFLLEHPRRCYTTLFPATQTWWLLIILVGITLIEVVAFLSLNYWLPVLEGIEWGSRILDGVFQSVATRNAGFSVLSLADINPGTQLVYIVAMYISVYPVAISMRNSNIYQERALGIYRGDNDEEKVEFSDQDLNGPAPFIKLRRHPTISSVMTASRKVLRGPDFFVITQIQRQLTSDICWVICGVCTICVIESQAIMSPSPITIATVIYECVSAFGNVGASTGYPVRTLSKLVLIALMYRGRHRGLPASIDRAVLLPSEQLEEFEQNDMEDKITRRRNTSTSQSNGPSLLVYNRSSTL</sequence>
<evidence type="ECO:0000256" key="7">
    <source>
        <dbReference type="SAM" id="MobiDB-lite"/>
    </source>
</evidence>
<feature type="compositionally biased region" description="Polar residues" evidence="7">
    <location>
        <begin position="761"/>
        <end position="780"/>
    </location>
</feature>
<dbReference type="InterPro" id="IPR051143">
    <property type="entry name" value="TrkH_K-transport"/>
</dbReference>
<protein>
    <submittedName>
        <fullName evidence="9">Cation transport protein-domain-containing protein</fullName>
    </submittedName>
</protein>
<feature type="region of interest" description="Disordered" evidence="7">
    <location>
        <begin position="128"/>
        <end position="164"/>
    </location>
</feature>
<feature type="compositionally biased region" description="Polar residues" evidence="7">
    <location>
        <begin position="218"/>
        <end position="227"/>
    </location>
</feature>
<keyword evidence="3 8" id="KW-0812">Transmembrane</keyword>